<dbReference type="PROSITE" id="PS50043">
    <property type="entry name" value="HTH_LUXR_2"/>
    <property type="match status" value="1"/>
</dbReference>
<evidence type="ECO:0000256" key="2">
    <source>
        <dbReference type="ARBA" id="ARBA00023125"/>
    </source>
</evidence>
<dbReference type="CDD" id="cd06170">
    <property type="entry name" value="LuxR_C_like"/>
    <property type="match status" value="1"/>
</dbReference>
<evidence type="ECO:0000259" key="5">
    <source>
        <dbReference type="PROSITE" id="PS50110"/>
    </source>
</evidence>
<dbReference type="InterPro" id="IPR000792">
    <property type="entry name" value="Tscrpt_reg_LuxR_C"/>
</dbReference>
<dbReference type="PROSITE" id="PS50110">
    <property type="entry name" value="RESPONSE_REGULATORY"/>
    <property type="match status" value="1"/>
</dbReference>
<organism evidence="6 7">
    <name type="scientific">Tenacibaculum soleae</name>
    <dbReference type="NCBI Taxonomy" id="447689"/>
    <lineage>
        <taxon>Bacteria</taxon>
        <taxon>Pseudomonadati</taxon>
        <taxon>Bacteroidota</taxon>
        <taxon>Flavobacteriia</taxon>
        <taxon>Flavobacteriales</taxon>
        <taxon>Flavobacteriaceae</taxon>
        <taxon>Tenacibaculum</taxon>
    </lineage>
</organism>
<dbReference type="SUPFAM" id="SSF46894">
    <property type="entry name" value="C-terminal effector domain of the bipartite response regulators"/>
    <property type="match status" value="1"/>
</dbReference>
<keyword evidence="1 3" id="KW-0597">Phosphoprotein</keyword>
<dbReference type="PANTHER" id="PTHR44591:SF3">
    <property type="entry name" value="RESPONSE REGULATORY DOMAIN-CONTAINING PROTEIN"/>
    <property type="match status" value="1"/>
</dbReference>
<evidence type="ECO:0000259" key="4">
    <source>
        <dbReference type="PROSITE" id="PS50043"/>
    </source>
</evidence>
<gene>
    <name evidence="6" type="ORF">BA195_07065</name>
</gene>
<dbReference type="InterPro" id="IPR016032">
    <property type="entry name" value="Sig_transdc_resp-reg_C-effctor"/>
</dbReference>
<dbReference type="PRINTS" id="PR00038">
    <property type="entry name" value="HTHLUXR"/>
</dbReference>
<dbReference type="OrthoDB" id="2962330at2"/>
<dbReference type="InterPro" id="IPR036388">
    <property type="entry name" value="WH-like_DNA-bd_sf"/>
</dbReference>
<dbReference type="EMBL" id="MAKX01000001">
    <property type="protein sequence ID" value="OCK44426.1"/>
    <property type="molecule type" value="Genomic_DNA"/>
</dbReference>
<dbReference type="PANTHER" id="PTHR44591">
    <property type="entry name" value="STRESS RESPONSE REGULATOR PROTEIN 1"/>
    <property type="match status" value="1"/>
</dbReference>
<dbReference type="SMART" id="SM00448">
    <property type="entry name" value="REC"/>
    <property type="match status" value="1"/>
</dbReference>
<evidence type="ECO:0008006" key="8">
    <source>
        <dbReference type="Google" id="ProtNLM"/>
    </source>
</evidence>
<feature type="modified residue" description="4-aspartylphosphate" evidence="3">
    <location>
        <position position="53"/>
    </location>
</feature>
<evidence type="ECO:0000313" key="7">
    <source>
        <dbReference type="Proteomes" id="UP000093186"/>
    </source>
</evidence>
<accession>A0A1B9Y3T2</accession>
<comment type="caution">
    <text evidence="6">The sequence shown here is derived from an EMBL/GenBank/DDBJ whole genome shotgun (WGS) entry which is preliminary data.</text>
</comment>
<proteinExistence type="predicted"/>
<dbReference type="Pfam" id="PF00072">
    <property type="entry name" value="Response_reg"/>
    <property type="match status" value="1"/>
</dbReference>
<dbReference type="GO" id="GO:0003677">
    <property type="term" value="F:DNA binding"/>
    <property type="evidence" value="ECO:0007669"/>
    <property type="project" value="UniProtKB-KW"/>
</dbReference>
<evidence type="ECO:0000313" key="6">
    <source>
        <dbReference type="EMBL" id="OCK44426.1"/>
    </source>
</evidence>
<dbReference type="Pfam" id="PF00196">
    <property type="entry name" value="GerE"/>
    <property type="match status" value="1"/>
</dbReference>
<evidence type="ECO:0000256" key="3">
    <source>
        <dbReference type="PROSITE-ProRule" id="PRU00169"/>
    </source>
</evidence>
<feature type="domain" description="Response regulatory" evidence="5">
    <location>
        <begin position="3"/>
        <end position="118"/>
    </location>
</feature>
<dbReference type="GO" id="GO:0006355">
    <property type="term" value="P:regulation of DNA-templated transcription"/>
    <property type="evidence" value="ECO:0007669"/>
    <property type="project" value="InterPro"/>
</dbReference>
<dbReference type="Gene3D" id="3.40.50.2300">
    <property type="match status" value="1"/>
</dbReference>
<dbReference type="CDD" id="cd17534">
    <property type="entry name" value="REC_DC-like"/>
    <property type="match status" value="1"/>
</dbReference>
<dbReference type="GO" id="GO:0000160">
    <property type="term" value="P:phosphorelay signal transduction system"/>
    <property type="evidence" value="ECO:0007669"/>
    <property type="project" value="InterPro"/>
</dbReference>
<reference evidence="6 7" key="1">
    <citation type="submission" date="2016-06" db="EMBL/GenBank/DDBJ databases">
        <title>Draft Genome Sequence of Tenacibaculum soleae UCD-KL19.</title>
        <authorList>
            <person name="Eisen J.A."/>
            <person name="Coil D.A."/>
            <person name="Lujan K.M."/>
        </authorList>
    </citation>
    <scope>NUCLEOTIDE SEQUENCE [LARGE SCALE GENOMIC DNA]</scope>
    <source>
        <strain evidence="6 7">UCD-KL19</strain>
    </source>
</reference>
<dbReference type="Gene3D" id="1.10.10.10">
    <property type="entry name" value="Winged helix-like DNA-binding domain superfamily/Winged helix DNA-binding domain"/>
    <property type="match status" value="1"/>
</dbReference>
<keyword evidence="2" id="KW-0238">DNA-binding</keyword>
<evidence type="ECO:0000256" key="1">
    <source>
        <dbReference type="ARBA" id="ARBA00022553"/>
    </source>
</evidence>
<dbReference type="Proteomes" id="UP000093186">
    <property type="component" value="Unassembled WGS sequence"/>
</dbReference>
<name>A0A1B9Y3T2_9FLAO</name>
<dbReference type="SUPFAM" id="SSF52172">
    <property type="entry name" value="CheY-like"/>
    <property type="match status" value="1"/>
</dbReference>
<dbReference type="SMART" id="SM00421">
    <property type="entry name" value="HTH_LUXR"/>
    <property type="match status" value="1"/>
</dbReference>
<dbReference type="InterPro" id="IPR050595">
    <property type="entry name" value="Bact_response_regulator"/>
</dbReference>
<dbReference type="RefSeq" id="WP_068703788.1">
    <property type="nucleotide sequence ID" value="NZ_JAUOSW010000010.1"/>
</dbReference>
<protein>
    <recommendedName>
        <fullName evidence="8">DNA-binding response regulator</fullName>
    </recommendedName>
</protein>
<dbReference type="AlphaFoldDB" id="A0A1B9Y3T2"/>
<sequence length="204" mass="23339">MKKILLVEDEFIIAKDLKILLEKGAEYIVSIARNYNQAVEKFQKETIDIIICDINLNDHKDGIDFIKNTVPVNSTPVIYLTAYSQPNIIERAKNTTPFSYLLKPFNETQLKVTIELALLNYKKTKLNIKEDIENIEKTNSLTKREREVLIVLASGKTSKETGCLLNISSLTVEKHKKNIKEKLNLHTIGELVHFTMSSNLYEVS</sequence>
<dbReference type="InterPro" id="IPR011006">
    <property type="entry name" value="CheY-like_superfamily"/>
</dbReference>
<dbReference type="STRING" id="447689.BA195_07065"/>
<dbReference type="InterPro" id="IPR001789">
    <property type="entry name" value="Sig_transdc_resp-reg_receiver"/>
</dbReference>
<feature type="domain" description="HTH luxR-type" evidence="4">
    <location>
        <begin position="134"/>
        <end position="199"/>
    </location>
</feature>
<keyword evidence="7" id="KW-1185">Reference proteome</keyword>